<evidence type="ECO:0000256" key="1">
    <source>
        <dbReference type="SAM" id="MobiDB-lite"/>
    </source>
</evidence>
<keyword evidence="2" id="KW-0472">Membrane</keyword>
<name>A0A4U0X3A3_9PEZI</name>
<dbReference type="STRING" id="331657.A0A4U0X3A3"/>
<sequence length="575" mass="61413">MVLEYFTFARAKKNKEALEKTNPQTPVLKDEDEQFLSKITSEEAAPSLPSRPTVISGDGKEKEVKSEDLPAEAAAGATQVPPPETAADDDSREETKTEGEEQVQQKSNEENRAEALDSDKIPQSKGEEEGEADNVEDEPKADPEAKTASKESEEEPADDPPEVAAGDEGSESKDAGTSEGQTTSKDAEGHKQKRTWASYIPNVPAMPNLPAMPALPSMPSIPGRGSSKEKDANNTADSLASAAAAVKAGEGVELNEDGSLHKDEKAKKENEEVSVILDKLNLSAINNRVFSFSKESQEIYEKFTVVLKDIVNGAPTAYDDLEKLLNNSSGELDRMFGNMPPFVKTLVKSLPAKMTSSIGPDLLAMASEKPSLKVSEADVASAAAAPAAESSKDGKKKKSRIPSLKSLVSEQGAAASMLKSILGYLKMRFPAFISGTNVLMSLAVFILLFVFWYCHKRGKEARLARTSGGEKGSASESETDESTVLEKPEREEEPGSGAAVAEPVESESSPPATVHKSEESAEVEDDREEEEEADDAEAGAEADPATLKEMPDPVAAMMPVTDEDKEAESANTTTA</sequence>
<feature type="region of interest" description="Disordered" evidence="1">
    <location>
        <begin position="463"/>
        <end position="575"/>
    </location>
</feature>
<keyword evidence="4" id="KW-1185">Reference proteome</keyword>
<organism evidence="3 4">
    <name type="scientific">Cryomyces minteri</name>
    <dbReference type="NCBI Taxonomy" id="331657"/>
    <lineage>
        <taxon>Eukaryota</taxon>
        <taxon>Fungi</taxon>
        <taxon>Dikarya</taxon>
        <taxon>Ascomycota</taxon>
        <taxon>Pezizomycotina</taxon>
        <taxon>Dothideomycetes</taxon>
        <taxon>Dothideomycetes incertae sedis</taxon>
        <taxon>Cryomyces</taxon>
    </lineage>
</organism>
<evidence type="ECO:0000256" key="2">
    <source>
        <dbReference type="SAM" id="Phobius"/>
    </source>
</evidence>
<feature type="compositionally biased region" description="Basic and acidic residues" evidence="1">
    <location>
        <begin position="107"/>
        <end position="127"/>
    </location>
</feature>
<keyword evidence="2" id="KW-0812">Transmembrane</keyword>
<dbReference type="EMBL" id="NAJN01000699">
    <property type="protein sequence ID" value="TKA69746.1"/>
    <property type="molecule type" value="Genomic_DNA"/>
</dbReference>
<feature type="compositionally biased region" description="Acidic residues" evidence="1">
    <location>
        <begin position="520"/>
        <end position="540"/>
    </location>
</feature>
<proteinExistence type="predicted"/>
<comment type="caution">
    <text evidence="3">The sequence shown here is derived from an EMBL/GenBank/DDBJ whole genome shotgun (WGS) entry which is preliminary data.</text>
</comment>
<dbReference type="AlphaFoldDB" id="A0A4U0X3A3"/>
<reference evidence="3 4" key="1">
    <citation type="submission" date="2017-03" db="EMBL/GenBank/DDBJ databases">
        <title>Genomes of endolithic fungi from Antarctica.</title>
        <authorList>
            <person name="Coleine C."/>
            <person name="Masonjones S."/>
            <person name="Stajich J.E."/>
        </authorList>
    </citation>
    <scope>NUCLEOTIDE SEQUENCE [LARGE SCALE GENOMIC DNA]</scope>
    <source>
        <strain evidence="3 4">CCFEE 5187</strain>
    </source>
</reference>
<gene>
    <name evidence="3" type="ORF">B0A49_06706</name>
</gene>
<feature type="compositionally biased region" description="Acidic residues" evidence="1">
    <location>
        <begin position="152"/>
        <end position="161"/>
    </location>
</feature>
<feature type="compositionally biased region" description="Low complexity" evidence="1">
    <location>
        <begin position="233"/>
        <end position="244"/>
    </location>
</feature>
<feature type="compositionally biased region" description="Basic and acidic residues" evidence="1">
    <location>
        <begin position="58"/>
        <end position="68"/>
    </location>
</feature>
<keyword evidence="2" id="KW-1133">Transmembrane helix</keyword>
<feature type="transmembrane region" description="Helical" evidence="2">
    <location>
        <begin position="429"/>
        <end position="453"/>
    </location>
</feature>
<feature type="region of interest" description="Disordered" evidence="1">
    <location>
        <begin position="38"/>
        <end position="244"/>
    </location>
</feature>
<protein>
    <submittedName>
        <fullName evidence="3">Uncharacterized protein</fullName>
    </submittedName>
</protein>
<feature type="compositionally biased region" description="Basic and acidic residues" evidence="1">
    <location>
        <begin position="137"/>
        <end position="151"/>
    </location>
</feature>
<feature type="compositionally biased region" description="Low complexity" evidence="1">
    <location>
        <begin position="201"/>
        <end position="222"/>
    </location>
</feature>
<dbReference type="OrthoDB" id="5398191at2759"/>
<evidence type="ECO:0000313" key="4">
    <source>
        <dbReference type="Proteomes" id="UP000308768"/>
    </source>
</evidence>
<accession>A0A4U0X3A3</accession>
<evidence type="ECO:0000313" key="3">
    <source>
        <dbReference type="EMBL" id="TKA69746.1"/>
    </source>
</evidence>
<dbReference type="Proteomes" id="UP000308768">
    <property type="component" value="Unassembled WGS sequence"/>
</dbReference>